<proteinExistence type="predicted"/>
<reference evidence="1" key="1">
    <citation type="journal article" date="2012" name="PLoS ONE">
        <title>Gene sets for utilization of primary and secondary nutrition supplies in the distal gut of endangered iberian lynx.</title>
        <authorList>
            <person name="Alcaide M."/>
            <person name="Messina E."/>
            <person name="Richter M."/>
            <person name="Bargiela R."/>
            <person name="Peplies J."/>
            <person name="Huws S.A."/>
            <person name="Newbold C.J."/>
            <person name="Golyshin P.N."/>
            <person name="Simon M.A."/>
            <person name="Lopez G."/>
            <person name="Yakimov M.M."/>
            <person name="Ferrer M."/>
        </authorList>
    </citation>
    <scope>NUCLEOTIDE SEQUENCE</scope>
</reference>
<dbReference type="AlphaFoldDB" id="J9GEF5"/>
<accession>J9GEF5</accession>
<gene>
    <name evidence="1" type="ORF">EVA_06609</name>
</gene>
<name>J9GEF5_9ZZZZ</name>
<protein>
    <submittedName>
        <fullName evidence="1">Uncharacterized protein</fullName>
    </submittedName>
</protein>
<organism evidence="1">
    <name type="scientific">gut metagenome</name>
    <dbReference type="NCBI Taxonomy" id="749906"/>
    <lineage>
        <taxon>unclassified sequences</taxon>
        <taxon>metagenomes</taxon>
        <taxon>organismal metagenomes</taxon>
    </lineage>
</organism>
<sequence length="135" mass="15172">MRNIQFMQHTLKSLAVFSAFNSITTGTNDLDAMVAQRLCKIDGCLTTQRSDDTFWFFQIDDVQNIFHSQRLKVELVRACIVSGDSFRVVINDDCFIACLTDGHDSMNSGVVKFNALTDTDRSGTQNDDLTAVRNH</sequence>
<evidence type="ECO:0000313" key="1">
    <source>
        <dbReference type="EMBL" id="EJX05284.1"/>
    </source>
</evidence>
<comment type="caution">
    <text evidence="1">The sequence shown here is derived from an EMBL/GenBank/DDBJ whole genome shotgun (WGS) entry which is preliminary data.</text>
</comment>
<dbReference type="EMBL" id="AMCI01001521">
    <property type="protein sequence ID" value="EJX05284.1"/>
    <property type="molecule type" value="Genomic_DNA"/>
</dbReference>